<name>A0AAW1VWD2_RUBAR</name>
<accession>A0AAW1VWD2</accession>
<dbReference type="Proteomes" id="UP001457282">
    <property type="component" value="Unassembled WGS sequence"/>
</dbReference>
<gene>
    <name evidence="1" type="ORF">M0R45_036023</name>
</gene>
<sequence>MVVTAEGVAGLGRWMGAGARGQIGFGLIEVWWLRVCNGEVVKTTRVGRLWVLVNGCGFGKVDSWSLQEATAAGCSVKEGTV</sequence>
<evidence type="ECO:0000313" key="2">
    <source>
        <dbReference type="Proteomes" id="UP001457282"/>
    </source>
</evidence>
<reference evidence="1 2" key="1">
    <citation type="journal article" date="2023" name="G3 (Bethesda)">
        <title>A chromosome-length genome assembly and annotation of blackberry (Rubus argutus, cv. 'Hillquist').</title>
        <authorList>
            <person name="Bruna T."/>
            <person name="Aryal R."/>
            <person name="Dudchenko O."/>
            <person name="Sargent D.J."/>
            <person name="Mead D."/>
            <person name="Buti M."/>
            <person name="Cavallini A."/>
            <person name="Hytonen T."/>
            <person name="Andres J."/>
            <person name="Pham M."/>
            <person name="Weisz D."/>
            <person name="Mascagni F."/>
            <person name="Usai G."/>
            <person name="Natali L."/>
            <person name="Bassil N."/>
            <person name="Fernandez G.E."/>
            <person name="Lomsadze A."/>
            <person name="Armour M."/>
            <person name="Olukolu B."/>
            <person name="Poorten T."/>
            <person name="Britton C."/>
            <person name="Davik J."/>
            <person name="Ashrafi H."/>
            <person name="Aiden E.L."/>
            <person name="Borodovsky M."/>
            <person name="Worthington M."/>
        </authorList>
    </citation>
    <scope>NUCLEOTIDE SEQUENCE [LARGE SCALE GENOMIC DNA]</scope>
    <source>
        <strain evidence="1">PI 553951</strain>
    </source>
</reference>
<proteinExistence type="predicted"/>
<dbReference type="AlphaFoldDB" id="A0AAW1VWD2"/>
<protein>
    <submittedName>
        <fullName evidence="1">Uncharacterized protein</fullName>
    </submittedName>
</protein>
<organism evidence="1 2">
    <name type="scientific">Rubus argutus</name>
    <name type="common">Southern blackberry</name>
    <dbReference type="NCBI Taxonomy" id="59490"/>
    <lineage>
        <taxon>Eukaryota</taxon>
        <taxon>Viridiplantae</taxon>
        <taxon>Streptophyta</taxon>
        <taxon>Embryophyta</taxon>
        <taxon>Tracheophyta</taxon>
        <taxon>Spermatophyta</taxon>
        <taxon>Magnoliopsida</taxon>
        <taxon>eudicotyledons</taxon>
        <taxon>Gunneridae</taxon>
        <taxon>Pentapetalae</taxon>
        <taxon>rosids</taxon>
        <taxon>fabids</taxon>
        <taxon>Rosales</taxon>
        <taxon>Rosaceae</taxon>
        <taxon>Rosoideae</taxon>
        <taxon>Rosoideae incertae sedis</taxon>
        <taxon>Rubus</taxon>
    </lineage>
</organism>
<dbReference type="EMBL" id="JBEDUW010000007">
    <property type="protein sequence ID" value="KAK9912150.1"/>
    <property type="molecule type" value="Genomic_DNA"/>
</dbReference>
<evidence type="ECO:0000313" key="1">
    <source>
        <dbReference type="EMBL" id="KAK9912150.1"/>
    </source>
</evidence>
<keyword evidence="2" id="KW-1185">Reference proteome</keyword>
<comment type="caution">
    <text evidence="1">The sequence shown here is derived from an EMBL/GenBank/DDBJ whole genome shotgun (WGS) entry which is preliminary data.</text>
</comment>